<feature type="domain" description="VOC" evidence="1">
    <location>
        <begin position="7"/>
        <end position="128"/>
    </location>
</feature>
<reference evidence="2 3" key="1">
    <citation type="submission" date="2017-05" db="EMBL/GenBank/DDBJ databases">
        <title>Biotechnological potential of actinobacteria isolated from South African environments.</title>
        <authorList>
            <person name="Le Roes-Hill M."/>
            <person name="Prins A."/>
            <person name="Durrell K.A."/>
        </authorList>
    </citation>
    <scope>NUCLEOTIDE SEQUENCE [LARGE SCALE GENOMIC DNA]</scope>
    <source>
        <strain evidence="2">BS2</strain>
    </source>
</reference>
<proteinExistence type="predicted"/>
<evidence type="ECO:0000259" key="1">
    <source>
        <dbReference type="PROSITE" id="PS51819"/>
    </source>
</evidence>
<dbReference type="OrthoDB" id="115162at2"/>
<dbReference type="Proteomes" id="UP000194632">
    <property type="component" value="Unassembled WGS sequence"/>
</dbReference>
<dbReference type="Gene3D" id="3.10.180.10">
    <property type="entry name" value="2,3-Dihydroxybiphenyl 1,2-Dioxygenase, domain 1"/>
    <property type="match status" value="1"/>
</dbReference>
<accession>A0A243QFN4</accession>
<dbReference type="PROSITE" id="PS51819">
    <property type="entry name" value="VOC"/>
    <property type="match status" value="1"/>
</dbReference>
<dbReference type="InterPro" id="IPR029068">
    <property type="entry name" value="Glyas_Bleomycin-R_OHBP_Dase"/>
</dbReference>
<dbReference type="EMBL" id="NGFO01000002">
    <property type="protein sequence ID" value="OUC80543.1"/>
    <property type="molecule type" value="Genomic_DNA"/>
</dbReference>
<comment type="caution">
    <text evidence="2">The sequence shown here is derived from an EMBL/GenBank/DDBJ whole genome shotgun (WGS) entry which is preliminary data.</text>
</comment>
<evidence type="ECO:0000313" key="3">
    <source>
        <dbReference type="Proteomes" id="UP000194632"/>
    </source>
</evidence>
<protein>
    <recommendedName>
        <fullName evidence="1">VOC domain-containing protein</fullName>
    </recommendedName>
</protein>
<dbReference type="InterPro" id="IPR037523">
    <property type="entry name" value="VOC_core"/>
</dbReference>
<dbReference type="SUPFAM" id="SSF54593">
    <property type="entry name" value="Glyoxalase/Bleomycin resistance protein/Dihydroxybiphenyl dioxygenase"/>
    <property type="match status" value="1"/>
</dbReference>
<keyword evidence="3" id="KW-1185">Reference proteome</keyword>
<sequence length="133" mass="14052">MSEGAVTLSLTAIRVDDLDRSIEFYTSGCGFEMEREFTTPSFTAAIVRAGSAGLELIRPVDGTASAPPEHGDMLRKFVLNTDDPAAVMSRACEIGGTVISTATEYPEYGMTIGVIADPDGYELEFVGPVHAAG</sequence>
<dbReference type="STRING" id="417102.CA982_02065"/>
<evidence type="ECO:0000313" key="2">
    <source>
        <dbReference type="EMBL" id="OUC80543.1"/>
    </source>
</evidence>
<dbReference type="InterPro" id="IPR004360">
    <property type="entry name" value="Glyas_Fos-R_dOase_dom"/>
</dbReference>
<gene>
    <name evidence="2" type="ORF">CA982_02065</name>
</gene>
<name>A0A243QFN4_9ACTN</name>
<dbReference type="Pfam" id="PF00903">
    <property type="entry name" value="Glyoxalase"/>
    <property type="match status" value="1"/>
</dbReference>
<organism evidence="2 3">
    <name type="scientific">Gordonia lacunae</name>
    <dbReference type="NCBI Taxonomy" id="417102"/>
    <lineage>
        <taxon>Bacteria</taxon>
        <taxon>Bacillati</taxon>
        <taxon>Actinomycetota</taxon>
        <taxon>Actinomycetes</taxon>
        <taxon>Mycobacteriales</taxon>
        <taxon>Gordoniaceae</taxon>
        <taxon>Gordonia</taxon>
    </lineage>
</organism>
<dbReference type="AlphaFoldDB" id="A0A243QFN4"/>
<dbReference type="RefSeq" id="WP_086533690.1">
    <property type="nucleotide sequence ID" value="NZ_NGFO01000002.1"/>
</dbReference>
<dbReference type="CDD" id="cd06587">
    <property type="entry name" value="VOC"/>
    <property type="match status" value="1"/>
</dbReference>